<keyword evidence="1" id="KW-0493">Microtubule</keyword>
<evidence type="ECO:0000256" key="1">
    <source>
        <dbReference type="RuleBase" id="RU365010"/>
    </source>
</evidence>
<dbReference type="PANTHER" id="PTHR11886:SF35">
    <property type="entry name" value="DYNEIN LIGHT CHAIN"/>
    <property type="match status" value="1"/>
</dbReference>
<evidence type="ECO:0000313" key="2">
    <source>
        <dbReference type="EMBL" id="BET01923.1"/>
    </source>
</evidence>
<gene>
    <name evidence="2" type="ORF">NTJ_14741</name>
</gene>
<keyword evidence="1" id="KW-0243">Dynein</keyword>
<keyword evidence="1" id="KW-0505">Motor protein</keyword>
<proteinExistence type="inferred from homology"/>
<keyword evidence="1" id="KW-0206">Cytoskeleton</keyword>
<keyword evidence="1" id="KW-0963">Cytoplasm</keyword>
<dbReference type="PANTHER" id="PTHR11886">
    <property type="entry name" value="DYNEIN LIGHT CHAIN"/>
    <property type="match status" value="1"/>
</dbReference>
<comment type="subcellular location">
    <subcellularLocation>
        <location evidence="1">Cytoplasm</location>
        <location evidence="1">Cytoskeleton</location>
    </subcellularLocation>
</comment>
<dbReference type="SMART" id="SM01375">
    <property type="entry name" value="Dynein_light"/>
    <property type="match status" value="1"/>
</dbReference>
<keyword evidence="3" id="KW-1185">Reference proteome</keyword>
<dbReference type="SUPFAM" id="SSF54648">
    <property type="entry name" value="DLC"/>
    <property type="match status" value="1"/>
</dbReference>
<accession>A0ABN7BC08</accession>
<dbReference type="Proteomes" id="UP001307889">
    <property type="component" value="Chromosome 13"/>
</dbReference>
<dbReference type="Gene3D" id="3.30.740.10">
    <property type="entry name" value="Protein Inhibitor Of Neuronal Nitric Oxide Synthase"/>
    <property type="match status" value="1"/>
</dbReference>
<sequence>MEIHSQPELPPFETKFHLERHPIIKYNDMPDRLKKDVITITHKGMAKYHEESEMAAYIKATLDRKYPAGSWQVFIGRNFGVSCCYEIGKYIYFYIGQHGFVIYRTGAI</sequence>
<comment type="similarity">
    <text evidence="1">Belongs to the dynein light chain family.</text>
</comment>
<reference evidence="2 3" key="1">
    <citation type="submission" date="2023-09" db="EMBL/GenBank/DDBJ databases">
        <title>Nesidiocoris tenuis whole genome shotgun sequence.</title>
        <authorList>
            <person name="Shibata T."/>
            <person name="Shimoda M."/>
            <person name="Kobayashi T."/>
            <person name="Uehara T."/>
        </authorList>
    </citation>
    <scope>NUCLEOTIDE SEQUENCE [LARGE SCALE GENOMIC DNA]</scope>
    <source>
        <strain evidence="2 3">Japan</strain>
    </source>
</reference>
<dbReference type="Pfam" id="PF01221">
    <property type="entry name" value="Dynein_light"/>
    <property type="match status" value="1"/>
</dbReference>
<dbReference type="InterPro" id="IPR001372">
    <property type="entry name" value="Dynein_light_chain_typ-1/2"/>
</dbReference>
<dbReference type="EMBL" id="AP028921">
    <property type="protein sequence ID" value="BET01923.1"/>
    <property type="molecule type" value="Genomic_DNA"/>
</dbReference>
<dbReference type="InterPro" id="IPR037177">
    <property type="entry name" value="DLC_sf"/>
</dbReference>
<protein>
    <recommendedName>
        <fullName evidence="1">Dynein light chain</fullName>
    </recommendedName>
</protein>
<evidence type="ECO:0000313" key="3">
    <source>
        <dbReference type="Proteomes" id="UP001307889"/>
    </source>
</evidence>
<organism evidence="2 3">
    <name type="scientific">Nesidiocoris tenuis</name>
    <dbReference type="NCBI Taxonomy" id="355587"/>
    <lineage>
        <taxon>Eukaryota</taxon>
        <taxon>Metazoa</taxon>
        <taxon>Ecdysozoa</taxon>
        <taxon>Arthropoda</taxon>
        <taxon>Hexapoda</taxon>
        <taxon>Insecta</taxon>
        <taxon>Pterygota</taxon>
        <taxon>Neoptera</taxon>
        <taxon>Paraneoptera</taxon>
        <taxon>Hemiptera</taxon>
        <taxon>Heteroptera</taxon>
        <taxon>Panheteroptera</taxon>
        <taxon>Cimicomorpha</taxon>
        <taxon>Miridae</taxon>
        <taxon>Dicyphina</taxon>
        <taxon>Nesidiocoris</taxon>
    </lineage>
</organism>
<name>A0ABN7BC08_9HEMI</name>